<evidence type="ECO:0000313" key="4">
    <source>
        <dbReference type="EMBL" id="KAF2190235.1"/>
    </source>
</evidence>
<feature type="compositionally biased region" description="Polar residues" evidence="2">
    <location>
        <begin position="650"/>
        <end position="687"/>
    </location>
</feature>
<feature type="domain" description="Rho-GAP" evidence="3">
    <location>
        <begin position="108"/>
        <end position="317"/>
    </location>
</feature>
<feature type="compositionally biased region" description="Polar residues" evidence="2">
    <location>
        <begin position="498"/>
        <end position="528"/>
    </location>
</feature>
<dbReference type="GO" id="GO:0007165">
    <property type="term" value="P:signal transduction"/>
    <property type="evidence" value="ECO:0007669"/>
    <property type="project" value="InterPro"/>
</dbReference>
<dbReference type="OrthoDB" id="3196451at2759"/>
<dbReference type="PANTHER" id="PTHR15228">
    <property type="entry name" value="SPERMATHECAL PHYSIOLOGY VARIANT"/>
    <property type="match status" value="1"/>
</dbReference>
<dbReference type="InterPro" id="IPR051025">
    <property type="entry name" value="RhoGAP"/>
</dbReference>
<accession>A0A6A6EGM6</accession>
<dbReference type="PROSITE" id="PS50238">
    <property type="entry name" value="RHOGAP"/>
    <property type="match status" value="1"/>
</dbReference>
<organism evidence="4 5">
    <name type="scientific">Zopfia rhizophila CBS 207.26</name>
    <dbReference type="NCBI Taxonomy" id="1314779"/>
    <lineage>
        <taxon>Eukaryota</taxon>
        <taxon>Fungi</taxon>
        <taxon>Dikarya</taxon>
        <taxon>Ascomycota</taxon>
        <taxon>Pezizomycotina</taxon>
        <taxon>Dothideomycetes</taxon>
        <taxon>Dothideomycetes incertae sedis</taxon>
        <taxon>Zopfiaceae</taxon>
        <taxon>Zopfia</taxon>
    </lineage>
</organism>
<dbReference type="SMART" id="SM00324">
    <property type="entry name" value="RhoGAP"/>
    <property type="match status" value="1"/>
</dbReference>
<protein>
    <submittedName>
        <fullName evidence="4">RhoGAP-domain-containing protein</fullName>
    </submittedName>
</protein>
<dbReference type="InterPro" id="IPR008936">
    <property type="entry name" value="Rho_GTPase_activation_prot"/>
</dbReference>
<dbReference type="Proteomes" id="UP000800200">
    <property type="component" value="Unassembled WGS sequence"/>
</dbReference>
<feature type="region of interest" description="Disordered" evidence="2">
    <location>
        <begin position="1"/>
        <end position="34"/>
    </location>
</feature>
<reference evidence="4" key="1">
    <citation type="journal article" date="2020" name="Stud. Mycol.">
        <title>101 Dothideomycetes genomes: a test case for predicting lifestyles and emergence of pathogens.</title>
        <authorList>
            <person name="Haridas S."/>
            <person name="Albert R."/>
            <person name="Binder M."/>
            <person name="Bloem J."/>
            <person name="Labutti K."/>
            <person name="Salamov A."/>
            <person name="Andreopoulos B."/>
            <person name="Baker S."/>
            <person name="Barry K."/>
            <person name="Bills G."/>
            <person name="Bluhm B."/>
            <person name="Cannon C."/>
            <person name="Castanera R."/>
            <person name="Culley D."/>
            <person name="Daum C."/>
            <person name="Ezra D."/>
            <person name="Gonzalez J."/>
            <person name="Henrissat B."/>
            <person name="Kuo A."/>
            <person name="Liang C."/>
            <person name="Lipzen A."/>
            <person name="Lutzoni F."/>
            <person name="Magnuson J."/>
            <person name="Mondo S."/>
            <person name="Nolan M."/>
            <person name="Ohm R."/>
            <person name="Pangilinan J."/>
            <person name="Park H.-J."/>
            <person name="Ramirez L."/>
            <person name="Alfaro M."/>
            <person name="Sun H."/>
            <person name="Tritt A."/>
            <person name="Yoshinaga Y."/>
            <person name="Zwiers L.-H."/>
            <person name="Turgeon B."/>
            <person name="Goodwin S."/>
            <person name="Spatafora J."/>
            <person name="Crous P."/>
            <person name="Grigoriev I."/>
        </authorList>
    </citation>
    <scope>NUCLEOTIDE SEQUENCE</scope>
    <source>
        <strain evidence="4">CBS 207.26</strain>
    </source>
</reference>
<dbReference type="GO" id="GO:0060237">
    <property type="term" value="P:regulation of fungal-type cell wall organization"/>
    <property type="evidence" value="ECO:0007669"/>
    <property type="project" value="TreeGrafter"/>
</dbReference>
<feature type="compositionally biased region" description="Polar residues" evidence="2">
    <location>
        <begin position="834"/>
        <end position="852"/>
    </location>
</feature>
<dbReference type="PANTHER" id="PTHR15228:SF25">
    <property type="entry name" value="F-BAR DOMAIN-CONTAINING PROTEIN"/>
    <property type="match status" value="1"/>
</dbReference>
<feature type="compositionally biased region" description="Low complexity" evidence="2">
    <location>
        <begin position="736"/>
        <end position="750"/>
    </location>
</feature>
<evidence type="ECO:0000259" key="3">
    <source>
        <dbReference type="PROSITE" id="PS50238"/>
    </source>
</evidence>
<evidence type="ECO:0000256" key="2">
    <source>
        <dbReference type="SAM" id="MobiDB-lite"/>
    </source>
</evidence>
<dbReference type="SUPFAM" id="SSF48350">
    <property type="entry name" value="GTPase activation domain, GAP"/>
    <property type="match status" value="1"/>
</dbReference>
<proteinExistence type="predicted"/>
<dbReference type="CDD" id="cd04396">
    <property type="entry name" value="RhoGAP_fSAC7_BAG7"/>
    <property type="match status" value="1"/>
</dbReference>
<feature type="compositionally biased region" description="Polar residues" evidence="2">
    <location>
        <begin position="752"/>
        <end position="764"/>
    </location>
</feature>
<keyword evidence="1" id="KW-0343">GTPase activation</keyword>
<dbReference type="AlphaFoldDB" id="A0A6A6EGM6"/>
<dbReference type="Gene3D" id="1.10.555.10">
    <property type="entry name" value="Rho GTPase activation protein"/>
    <property type="match status" value="1"/>
</dbReference>
<evidence type="ECO:0000313" key="5">
    <source>
        <dbReference type="Proteomes" id="UP000800200"/>
    </source>
</evidence>
<dbReference type="InterPro" id="IPR000198">
    <property type="entry name" value="RhoGAP_dom"/>
</dbReference>
<dbReference type="GO" id="GO:0005938">
    <property type="term" value="C:cell cortex"/>
    <property type="evidence" value="ECO:0007669"/>
    <property type="project" value="TreeGrafter"/>
</dbReference>
<feature type="compositionally biased region" description="Pro residues" evidence="2">
    <location>
        <begin position="854"/>
        <end position="868"/>
    </location>
</feature>
<feature type="compositionally biased region" description="Polar residues" evidence="2">
    <location>
        <begin position="607"/>
        <end position="621"/>
    </location>
</feature>
<dbReference type="EMBL" id="ML994619">
    <property type="protein sequence ID" value="KAF2190235.1"/>
    <property type="molecule type" value="Genomic_DNA"/>
</dbReference>
<feature type="compositionally biased region" description="Low complexity" evidence="2">
    <location>
        <begin position="337"/>
        <end position="368"/>
    </location>
</feature>
<evidence type="ECO:0000256" key="1">
    <source>
        <dbReference type="ARBA" id="ARBA00022468"/>
    </source>
</evidence>
<feature type="compositionally biased region" description="Basic and acidic residues" evidence="2">
    <location>
        <begin position="769"/>
        <end position="796"/>
    </location>
</feature>
<sequence length="868" mass="93474">MPNGTHAPLSTSRARNGEPQPAAPPTSSEPATAKRDLTSWWKQFSKRGNLKKEEEKGTAVYLKLSAYFSPHYVTLYAYTDVHLTTEPEIRGIFGVPLIASIPYANVAISLFNETGESYIYGYVPIVVAKCGVFLKEKATDVEGIFRLAGSEKRIKELKIAFDTPPRWGKGLDWTGYTVHDAANILRRYFNQLPEPIIPLQHYDAFRQPLRNHQAEAVGPLEGQAPSIGGFDPDGAVRVYQHLIKELPSLNRQLLLYILDLLAVFAAKSDVNKMTTSNLAAIFQPGILSHPQHDMSPQDYRLSQDVLIFLIDNQDHFLIGMEGTAVDEGTVKHVESGPTTPQARTPTTPGRNKSGLGRSASTSSSAGAESVRKFGGIRRNVSTSSRHSRHSGALPSPITPSFGTPPGSGVHRSNTVPSKKSPAIPGARFSKEKNSDPPTPAAEETKPQLPSAPVDSAAGGIPQPEQPAREPVSAEMINVVKPAAPEQTDVKPDPPQQPPINTQPASSGVISPLSSEDATQTAAAQNASGAQVLALPTPQHRAQRTGHLTPTREKSEFVEGPVQASSQPPGDPTPAVRTFTQILSKVSPSSDEKKDGRKPNKLQKKQRLPSSANPSAHSSMHSLTGPEASVDSPPSPLPPSSTPSYPIGGKETSQTQNSDTVSSRNSGATLKPTMSPSASFRSHSTATEYSEAEPMDEAHKEEKKERSFWKSHKRGESRATPTASQTDLGSVPGADKSMSSFGSSSNWGRRSLQFDSRQGSDSSSLPFGGETKEHEKKNPFNWFREKRQERKEREAEKHRAKSPPESATDLGASHNLTRPNDGLAVRGKSMDIPRTATSEGSKGSSDVTPTALSPQPLPNSTPLKPPPSA</sequence>
<feature type="compositionally biased region" description="Polar residues" evidence="2">
    <location>
        <begin position="718"/>
        <end position="727"/>
    </location>
</feature>
<name>A0A6A6EGM6_9PEZI</name>
<feature type="region of interest" description="Disordered" evidence="2">
    <location>
        <begin position="331"/>
        <end position="868"/>
    </location>
</feature>
<dbReference type="GO" id="GO:0005096">
    <property type="term" value="F:GTPase activator activity"/>
    <property type="evidence" value="ECO:0007669"/>
    <property type="project" value="UniProtKB-KW"/>
</dbReference>
<dbReference type="Pfam" id="PF00620">
    <property type="entry name" value="RhoGAP"/>
    <property type="match status" value="1"/>
</dbReference>
<gene>
    <name evidence="4" type="ORF">K469DRAFT_560877</name>
</gene>
<keyword evidence="5" id="KW-1185">Reference proteome</keyword>
<feature type="compositionally biased region" description="Polar residues" evidence="2">
    <location>
        <begin position="577"/>
        <end position="588"/>
    </location>
</feature>
<feature type="compositionally biased region" description="Basic and acidic residues" evidence="2">
    <location>
        <begin position="695"/>
        <end position="707"/>
    </location>
</feature>